<accession>A0ABY6LXG3</accession>
<keyword evidence="2" id="KW-1185">Reference proteome</keyword>
<protein>
    <submittedName>
        <fullName evidence="1">Uncharacterized protein</fullName>
    </submittedName>
</protein>
<reference evidence="1 2" key="1">
    <citation type="submission" date="2022-03" db="EMBL/GenBank/DDBJ databases">
        <title>A chromosomal length assembly of Cordylochernes scorpioides.</title>
        <authorList>
            <person name="Zeh D."/>
            <person name="Zeh J."/>
        </authorList>
    </citation>
    <scope>NUCLEOTIDE SEQUENCE [LARGE SCALE GENOMIC DNA]</scope>
    <source>
        <strain evidence="1">IN4F17</strain>
        <tissue evidence="1">Whole Body</tissue>
    </source>
</reference>
<evidence type="ECO:0000313" key="2">
    <source>
        <dbReference type="Proteomes" id="UP001235939"/>
    </source>
</evidence>
<dbReference type="Proteomes" id="UP001235939">
    <property type="component" value="Chromosome X"/>
</dbReference>
<organism evidence="1 2">
    <name type="scientific">Cordylochernes scorpioides</name>
    <dbReference type="NCBI Taxonomy" id="51811"/>
    <lineage>
        <taxon>Eukaryota</taxon>
        <taxon>Metazoa</taxon>
        <taxon>Ecdysozoa</taxon>
        <taxon>Arthropoda</taxon>
        <taxon>Chelicerata</taxon>
        <taxon>Arachnida</taxon>
        <taxon>Pseudoscorpiones</taxon>
        <taxon>Cheliferoidea</taxon>
        <taxon>Chernetidae</taxon>
        <taxon>Cordylochernes</taxon>
    </lineage>
</organism>
<gene>
    <name evidence="1" type="ORF">LAZ67_X004385</name>
</gene>
<proteinExistence type="predicted"/>
<dbReference type="EMBL" id="CP092886">
    <property type="protein sequence ID" value="UYV85042.1"/>
    <property type="molecule type" value="Genomic_DNA"/>
</dbReference>
<sequence>MANSPKRMTTIIHTMFKLLDSCNEIIRTVKVLGYQIDSLSEVFFVKIIQDKLDKPTRKQWELQSNPRVVPSIKDLMEFLEINAKNLQNLPNKDSNVEKYPMKKGITKGECL</sequence>
<evidence type="ECO:0000313" key="1">
    <source>
        <dbReference type="EMBL" id="UYV85042.1"/>
    </source>
</evidence>
<name>A0ABY6LXG3_9ARAC</name>